<dbReference type="Pfam" id="PF00079">
    <property type="entry name" value="Serpin"/>
    <property type="match status" value="1"/>
</dbReference>
<dbReference type="InterPro" id="IPR023795">
    <property type="entry name" value="Serpin_CS"/>
</dbReference>
<name>A0A8T2JZY2_9PIPI</name>
<comment type="caution">
    <text evidence="12">The sequence shown here is derived from an EMBL/GenBank/DDBJ whole genome shotgun (WGS) entry which is preliminary data.</text>
</comment>
<evidence type="ECO:0000256" key="5">
    <source>
        <dbReference type="ARBA" id="ARBA00023180"/>
    </source>
</evidence>
<dbReference type="InterPro" id="IPR023796">
    <property type="entry name" value="Serpin_dom"/>
</dbReference>
<feature type="domain" description="Serpin" evidence="11">
    <location>
        <begin position="36"/>
        <end position="397"/>
    </location>
</feature>
<dbReference type="AlphaFoldDB" id="A0A8T2JZY2"/>
<evidence type="ECO:0000313" key="13">
    <source>
        <dbReference type="Proteomes" id="UP000812440"/>
    </source>
</evidence>
<evidence type="ECO:0000256" key="2">
    <source>
        <dbReference type="ARBA" id="ARBA00009500"/>
    </source>
</evidence>
<evidence type="ECO:0000256" key="4">
    <source>
        <dbReference type="ARBA" id="ARBA00022729"/>
    </source>
</evidence>
<protein>
    <recommendedName>
        <fullName evidence="7">Thyroxine-binding globulin</fullName>
    </recommendedName>
    <alternativeName>
        <fullName evidence="9">Serpin A7</fullName>
    </alternativeName>
    <alternativeName>
        <fullName evidence="8">T4-binding globulin</fullName>
    </alternativeName>
</protein>
<comment type="similarity">
    <text evidence="2 10">Belongs to the serpin family.</text>
</comment>
<keyword evidence="4" id="KW-0732">Signal</keyword>
<dbReference type="InterPro" id="IPR042185">
    <property type="entry name" value="Serpin_sf_2"/>
</dbReference>
<dbReference type="FunFam" id="2.10.310.10:FF:000001">
    <property type="entry name" value="Serpin family A member 1"/>
    <property type="match status" value="1"/>
</dbReference>
<dbReference type="EMBL" id="JAACNH010000003">
    <property type="protein sequence ID" value="KAG8449084.1"/>
    <property type="molecule type" value="Genomic_DNA"/>
</dbReference>
<gene>
    <name evidence="12" type="ORF">GDO86_015946</name>
</gene>
<dbReference type="Gene3D" id="3.30.497.10">
    <property type="entry name" value="Antithrombin, subunit I, domain 2"/>
    <property type="match status" value="1"/>
</dbReference>
<dbReference type="InterPro" id="IPR036186">
    <property type="entry name" value="Serpin_sf"/>
</dbReference>
<evidence type="ECO:0000256" key="1">
    <source>
        <dbReference type="ARBA" id="ARBA00004613"/>
    </source>
</evidence>
<evidence type="ECO:0000256" key="6">
    <source>
        <dbReference type="ARBA" id="ARBA00037352"/>
    </source>
</evidence>
<evidence type="ECO:0000313" key="12">
    <source>
        <dbReference type="EMBL" id="KAG8449084.1"/>
    </source>
</evidence>
<dbReference type="PANTHER" id="PTHR11461">
    <property type="entry name" value="SERINE PROTEASE INHIBITOR, SERPIN"/>
    <property type="match status" value="1"/>
</dbReference>
<accession>A0A8T2JZY2</accession>
<comment type="subcellular location">
    <subcellularLocation>
        <location evidence="1">Secreted</location>
    </subcellularLocation>
</comment>
<evidence type="ECO:0000256" key="9">
    <source>
        <dbReference type="ARBA" id="ARBA00043177"/>
    </source>
</evidence>
<dbReference type="GO" id="GO:0004867">
    <property type="term" value="F:serine-type endopeptidase inhibitor activity"/>
    <property type="evidence" value="ECO:0007669"/>
    <property type="project" value="InterPro"/>
</dbReference>
<dbReference type="InterPro" id="IPR042178">
    <property type="entry name" value="Serpin_sf_1"/>
</dbReference>
<evidence type="ECO:0000256" key="3">
    <source>
        <dbReference type="ARBA" id="ARBA00022525"/>
    </source>
</evidence>
<organism evidence="12 13">
    <name type="scientific">Hymenochirus boettgeri</name>
    <name type="common">Congo dwarf clawed frog</name>
    <dbReference type="NCBI Taxonomy" id="247094"/>
    <lineage>
        <taxon>Eukaryota</taxon>
        <taxon>Metazoa</taxon>
        <taxon>Chordata</taxon>
        <taxon>Craniata</taxon>
        <taxon>Vertebrata</taxon>
        <taxon>Euteleostomi</taxon>
        <taxon>Amphibia</taxon>
        <taxon>Batrachia</taxon>
        <taxon>Anura</taxon>
        <taxon>Pipoidea</taxon>
        <taxon>Pipidae</taxon>
        <taxon>Pipinae</taxon>
        <taxon>Hymenochirus</taxon>
    </lineage>
</organism>
<dbReference type="SMART" id="SM00093">
    <property type="entry name" value="SERPIN"/>
    <property type="match status" value="1"/>
</dbReference>
<evidence type="ECO:0000256" key="8">
    <source>
        <dbReference type="ARBA" id="ARBA00042967"/>
    </source>
</evidence>
<dbReference type="InterPro" id="IPR000215">
    <property type="entry name" value="Serpin_fam"/>
</dbReference>
<keyword evidence="5" id="KW-0325">Glycoprotein</keyword>
<comment type="function">
    <text evidence="6">Major thyroid hormone transport protein in serum.</text>
</comment>
<evidence type="ECO:0000256" key="7">
    <source>
        <dbReference type="ARBA" id="ARBA00039512"/>
    </source>
</evidence>
<dbReference type="PROSITE" id="PS00284">
    <property type="entry name" value="SERPIN"/>
    <property type="match status" value="1"/>
</dbReference>
<proteinExistence type="inferred from homology"/>
<dbReference type="SUPFAM" id="SSF56574">
    <property type="entry name" value="Serpins"/>
    <property type="match status" value="1"/>
</dbReference>
<keyword evidence="3" id="KW-0964">Secreted</keyword>
<dbReference type="OrthoDB" id="671595at2759"/>
<keyword evidence="13" id="KW-1185">Reference proteome</keyword>
<dbReference type="GO" id="GO:0005615">
    <property type="term" value="C:extracellular space"/>
    <property type="evidence" value="ECO:0007669"/>
    <property type="project" value="InterPro"/>
</dbReference>
<evidence type="ECO:0000256" key="10">
    <source>
        <dbReference type="RuleBase" id="RU000411"/>
    </source>
</evidence>
<dbReference type="Proteomes" id="UP000812440">
    <property type="component" value="Chromosome 8_10"/>
</dbReference>
<dbReference type="CDD" id="cd19957">
    <property type="entry name" value="serpinA"/>
    <property type="match status" value="1"/>
</dbReference>
<reference evidence="12" key="1">
    <citation type="thesis" date="2020" institute="ProQuest LLC" country="789 East Eisenhower Parkway, Ann Arbor, MI, USA">
        <title>Comparative Genomics and Chromosome Evolution.</title>
        <authorList>
            <person name="Mudd A.B."/>
        </authorList>
    </citation>
    <scope>NUCLEOTIDE SEQUENCE</scope>
    <source>
        <strain evidence="12">Female2</strain>
        <tissue evidence="12">Blood</tissue>
    </source>
</reference>
<dbReference type="Gene3D" id="2.10.310.10">
    <property type="entry name" value="Serpins superfamily"/>
    <property type="match status" value="1"/>
</dbReference>
<sequence>MAERQPIQTRLPVSQCSGGKRRAQEIIAQANNQFALNLFKHIAADTHEGERNDPKNIFFSPLSISSAFAMLSLGAKSQTLEHILEGLSLNQTQSTDQIHLGFEYLLRSLNKPKSDLKVNIGNAVFVEQSTKILESFLQELKQHYEAEILASNFQAPEDAEKQINDYVKDKTDGKIERLVSDLDPDTKLLLVNYILFKGEWLSPFSPELTHRSKFSINENTTVEVEMMSRTGIYNIYKDDQLPCFILQLPYKDNATMIVAVPELGKLSEVEEALSEKTITRWRTSGTESWAEINLPKFSISSDLKLKSILCDMGMSNIFSKKADFSGITNDEKLKVSKVVHKAVLDVNEKGTIAAASTAIDMTPDMLMEQYNADKPFLVFIYSQDTNNILFMGRVVNPVEK</sequence>
<evidence type="ECO:0000259" key="11">
    <source>
        <dbReference type="SMART" id="SM00093"/>
    </source>
</evidence>
<dbReference type="Gene3D" id="2.30.39.10">
    <property type="entry name" value="Alpha-1-antitrypsin, domain 1"/>
    <property type="match status" value="1"/>
</dbReference>
<dbReference type="FunFam" id="2.30.39.10:FF:000003">
    <property type="entry name" value="alpha-1-antitrypsin isoform X1"/>
    <property type="match status" value="1"/>
</dbReference>
<dbReference type="PANTHER" id="PTHR11461:SF375">
    <property type="entry name" value="THYROXINE-BINDING GLOBULIN"/>
    <property type="match status" value="1"/>
</dbReference>
<dbReference type="FunFam" id="3.30.497.10:FF:000001">
    <property type="entry name" value="Serine protease inhibitor"/>
    <property type="match status" value="1"/>
</dbReference>